<name>A0A6J0NRE4_RAPSA</name>
<protein>
    <submittedName>
        <fullName evidence="9 10">Protein WVD2-like 1</fullName>
    </submittedName>
</protein>
<dbReference type="GO" id="GO:0008017">
    <property type="term" value="F:microtubule binding"/>
    <property type="evidence" value="ECO:0007669"/>
    <property type="project" value="InterPro"/>
</dbReference>
<feature type="domain" description="TPX2 C-terminal" evidence="7">
    <location>
        <begin position="119"/>
        <end position="188"/>
    </location>
</feature>
<evidence type="ECO:0000313" key="10">
    <source>
        <dbReference type="RefSeq" id="XP_056842254.1"/>
    </source>
</evidence>
<dbReference type="AlphaFoldDB" id="A0A6J0NRE4"/>
<reference evidence="9 10" key="2">
    <citation type="submission" date="2025-04" db="UniProtKB">
        <authorList>
            <consortium name="RefSeq"/>
        </authorList>
    </citation>
    <scope>IDENTIFICATION</scope>
    <source>
        <tissue evidence="9 10">Leaf</tissue>
    </source>
</reference>
<organism evidence="8 9">
    <name type="scientific">Raphanus sativus</name>
    <name type="common">Radish</name>
    <name type="synonym">Raphanus raphanistrum var. sativus</name>
    <dbReference type="NCBI Taxonomy" id="3726"/>
    <lineage>
        <taxon>Eukaryota</taxon>
        <taxon>Viridiplantae</taxon>
        <taxon>Streptophyta</taxon>
        <taxon>Embryophyta</taxon>
        <taxon>Tracheophyta</taxon>
        <taxon>Spermatophyta</taxon>
        <taxon>Magnoliopsida</taxon>
        <taxon>eudicotyledons</taxon>
        <taxon>Gunneridae</taxon>
        <taxon>Pentapetalae</taxon>
        <taxon>rosids</taxon>
        <taxon>malvids</taxon>
        <taxon>Brassicales</taxon>
        <taxon>Brassicaceae</taxon>
        <taxon>Brassiceae</taxon>
        <taxon>Raphanus</taxon>
    </lineage>
</organism>
<evidence type="ECO:0000313" key="8">
    <source>
        <dbReference type="Proteomes" id="UP000504610"/>
    </source>
</evidence>
<evidence type="ECO:0000256" key="5">
    <source>
        <dbReference type="ARBA" id="ARBA00023212"/>
    </source>
</evidence>
<accession>A0A6J0NRE4</accession>
<dbReference type="OrthoDB" id="1106217at2759"/>
<evidence type="ECO:0000256" key="1">
    <source>
        <dbReference type="ARBA" id="ARBA00004245"/>
    </source>
</evidence>
<dbReference type="KEGG" id="rsz:108856862"/>
<feature type="region of interest" description="Disordered" evidence="6">
    <location>
        <begin position="178"/>
        <end position="278"/>
    </location>
</feature>
<dbReference type="PANTHER" id="PTHR46372:SF6">
    <property type="entry name" value="PROTEIN WVD2-LIKE 1"/>
    <property type="match status" value="1"/>
</dbReference>
<evidence type="ECO:0000256" key="6">
    <source>
        <dbReference type="SAM" id="MobiDB-lite"/>
    </source>
</evidence>
<dbReference type="Pfam" id="PF06886">
    <property type="entry name" value="TPX2"/>
    <property type="match status" value="1"/>
</dbReference>
<dbReference type="GeneID" id="108856862"/>
<reference evidence="8" key="1">
    <citation type="journal article" date="2019" name="Database">
        <title>The radish genome database (RadishGD): an integrated information resource for radish genomics.</title>
        <authorList>
            <person name="Yu H.J."/>
            <person name="Baek S."/>
            <person name="Lee Y.J."/>
            <person name="Cho A."/>
            <person name="Mun J.H."/>
        </authorList>
    </citation>
    <scope>NUCLEOTIDE SEQUENCE [LARGE SCALE GENOMIC DNA]</scope>
    <source>
        <strain evidence="8">cv. WK10039</strain>
    </source>
</reference>
<dbReference type="GO" id="GO:0005874">
    <property type="term" value="C:microtubule"/>
    <property type="evidence" value="ECO:0007669"/>
    <property type="project" value="UniProtKB-KW"/>
</dbReference>
<feature type="region of interest" description="Disordered" evidence="6">
    <location>
        <begin position="56"/>
        <end position="128"/>
    </location>
</feature>
<evidence type="ECO:0000256" key="2">
    <source>
        <dbReference type="ARBA" id="ARBA00005885"/>
    </source>
</evidence>
<feature type="compositionally biased region" description="Polar residues" evidence="6">
    <location>
        <begin position="228"/>
        <end position="247"/>
    </location>
</feature>
<evidence type="ECO:0000313" key="9">
    <source>
        <dbReference type="RefSeq" id="XP_018486263.2"/>
    </source>
</evidence>
<keyword evidence="5" id="KW-0206">Cytoskeleton</keyword>
<dbReference type="RefSeq" id="XP_018486263.2">
    <property type="nucleotide sequence ID" value="XM_018630761.2"/>
</dbReference>
<sequence length="278" mass="30951">MGREAVVEVLMDRNADVSSGRVHVAPKIAAAPESETEEEIEVKECTKEDILKVETAEINSPKTPKVSKRDAPLLAARKPLQPENKKHVEEDDDNCSIASSMASSLRRAKSGVTHGSAPTFRSAQRAEQRKEYYQKLEEKNQALEAERNELEQRQKEEQEAALKKLRKNLKFKAKPVPNFYYEAPPAKPELKKLPLTRPKSPKLILSRRKSCSDAVSSSSSSREEVPKTGSNRNRHSTGTVQNKNTNDVLHDDSPRCRSGKGKSGLKPVNESLEEASEA</sequence>
<dbReference type="InterPro" id="IPR027329">
    <property type="entry name" value="TPX2_C"/>
</dbReference>
<comment type="similarity">
    <text evidence="2">Belongs to the TPX2 family.</text>
</comment>
<dbReference type="Proteomes" id="UP000504610">
    <property type="component" value="Chromosome 5"/>
</dbReference>
<evidence type="ECO:0000259" key="7">
    <source>
        <dbReference type="Pfam" id="PF06886"/>
    </source>
</evidence>
<evidence type="ECO:0000256" key="3">
    <source>
        <dbReference type="ARBA" id="ARBA00022490"/>
    </source>
</evidence>
<dbReference type="InterPro" id="IPR044806">
    <property type="entry name" value="WVD2/WDL1-4"/>
</dbReference>
<keyword evidence="8" id="KW-1185">Reference proteome</keyword>
<keyword evidence="4" id="KW-0493">Microtubule</keyword>
<proteinExistence type="inferred from homology"/>
<keyword evidence="3" id="KW-0963">Cytoplasm</keyword>
<comment type="subcellular location">
    <subcellularLocation>
        <location evidence="1">Cytoplasm</location>
        <location evidence="1">Cytoskeleton</location>
    </subcellularLocation>
</comment>
<dbReference type="PANTHER" id="PTHR46372">
    <property type="entry name" value="PROTEIN WVD2-LIKE 3"/>
    <property type="match status" value="1"/>
</dbReference>
<gene>
    <name evidence="9 10" type="primary">LOC108856862</name>
</gene>
<dbReference type="RefSeq" id="XP_056842254.1">
    <property type="nucleotide sequence ID" value="XM_056986274.1"/>
</dbReference>
<evidence type="ECO:0000256" key="4">
    <source>
        <dbReference type="ARBA" id="ARBA00022701"/>
    </source>
</evidence>
<dbReference type="GO" id="GO:0000226">
    <property type="term" value="P:microtubule cytoskeleton organization"/>
    <property type="evidence" value="ECO:0007669"/>
    <property type="project" value="InterPro"/>
</dbReference>